<sequence length="302" mass="31704">MTGGGAGHFLHTPEPAGDYMGDPGTPTYHRFGKNPSVDDISIQNALIDMRVADDPEMVDTVAGNFEGAFSASWTATNHEYLQYIFNGGGSGSYNFTKGRMNSGRVYAGVDYLDGTAERELKGVVFGELSVTCNQGEAVEISATGFYGDEQKNTSLTGSPAADQEPLIFHSGNFSVGGTNQMKMQSGTLSISSGARLQRGWDRHGQDAVVGGVESTLEVEKIITDTSLLEAAYGGSSAPQQDIGGQAATLDFQSPGGNTLTFNCSDVTPEEYSWGALADPETDVTDSVTFRVPSVTASASDAA</sequence>
<dbReference type="AlphaFoldDB" id="A0A1N7FH28"/>
<proteinExistence type="predicted"/>
<organism evidence="1 2">
    <name type="scientific">Haladaptatus litoreus</name>
    <dbReference type="NCBI Taxonomy" id="553468"/>
    <lineage>
        <taxon>Archaea</taxon>
        <taxon>Methanobacteriati</taxon>
        <taxon>Methanobacteriota</taxon>
        <taxon>Stenosarchaea group</taxon>
        <taxon>Halobacteria</taxon>
        <taxon>Halobacteriales</taxon>
        <taxon>Haladaptataceae</taxon>
        <taxon>Haladaptatus</taxon>
    </lineage>
</organism>
<dbReference type="InterPro" id="IPR044000">
    <property type="entry name" value="Phage_tube_2"/>
</dbReference>
<dbReference type="RefSeq" id="WP_076433674.1">
    <property type="nucleotide sequence ID" value="NZ_FTNO01000009.1"/>
</dbReference>
<dbReference type="Pfam" id="PF18906">
    <property type="entry name" value="Phage_tube_2"/>
    <property type="match status" value="1"/>
</dbReference>
<name>A0A1N7FH28_9EURY</name>
<reference evidence="2" key="1">
    <citation type="submission" date="2017-01" db="EMBL/GenBank/DDBJ databases">
        <authorList>
            <person name="Varghese N."/>
            <person name="Submissions S."/>
        </authorList>
    </citation>
    <scope>NUCLEOTIDE SEQUENCE [LARGE SCALE GENOMIC DNA]</scope>
    <source>
        <strain evidence="2">CGMCC 1.7737</strain>
    </source>
</reference>
<gene>
    <name evidence="1" type="ORF">SAMN05421858_5046</name>
</gene>
<dbReference type="Proteomes" id="UP000186914">
    <property type="component" value="Unassembled WGS sequence"/>
</dbReference>
<evidence type="ECO:0000313" key="2">
    <source>
        <dbReference type="Proteomes" id="UP000186914"/>
    </source>
</evidence>
<keyword evidence="2" id="KW-1185">Reference proteome</keyword>
<dbReference type="OrthoDB" id="346267at2157"/>
<dbReference type="EMBL" id="FTNO01000009">
    <property type="protein sequence ID" value="SIR99621.1"/>
    <property type="molecule type" value="Genomic_DNA"/>
</dbReference>
<accession>A0A1N7FH28</accession>
<protein>
    <submittedName>
        <fullName evidence="1">Uncharacterized protein</fullName>
    </submittedName>
</protein>
<evidence type="ECO:0000313" key="1">
    <source>
        <dbReference type="EMBL" id="SIR99621.1"/>
    </source>
</evidence>